<dbReference type="Gene3D" id="2.60.120.1250">
    <property type="entry name" value="Peptidase M60, enhancin-like domain 1"/>
    <property type="match status" value="1"/>
</dbReference>
<evidence type="ECO:0000313" key="4">
    <source>
        <dbReference type="Proteomes" id="UP000252733"/>
    </source>
</evidence>
<dbReference type="Proteomes" id="UP000252733">
    <property type="component" value="Unassembled WGS sequence"/>
</dbReference>
<dbReference type="RefSeq" id="WP_114436827.1">
    <property type="nucleotide sequence ID" value="NZ_PVTS01000012.1"/>
</dbReference>
<dbReference type="Gene3D" id="3.40.390.80">
    <property type="entry name" value="Peptidase M60, enhancin-like domain 2"/>
    <property type="match status" value="1"/>
</dbReference>
<dbReference type="CDD" id="cd14948">
    <property type="entry name" value="BACON"/>
    <property type="match status" value="1"/>
</dbReference>
<evidence type="ECO:0000256" key="1">
    <source>
        <dbReference type="SAM" id="SignalP"/>
    </source>
</evidence>
<dbReference type="Pfam" id="PF13402">
    <property type="entry name" value="Peptidase_M60"/>
    <property type="match status" value="1"/>
</dbReference>
<sequence>MLKYFCFIVLFHVAIILGLNSCTDESQTADIDVLEIDIENAQVAFPAESSSRLISVTTEANDLSFENTVDWLNVSYDNVRKAIAVSVLDNVSLQSRTASLIVAHKNLKDTIEVVQFGVEPEIILSNKQMNVDFKAQRIEVQLLSNVDVASVPKAAWINTADDLKSVSLEPLEYSFSFDVDALDSKSDRKGYIYFNHLEGEMQDSIAVVQSLVTDEGYNPVGTNSFEKDEKLNIISATLTPADKYQPGANIQNSIDGDLSSIYHSPWEGLQDDTNISFEFTLNPEDVAIVNYIVLHPRVTGINGVIKTASIWVSTKSNADYVKMADVEAPRNNNPLTVFFDSPVIEPQKIKVIVSDAYSQDDNYYVSLAEFECYESKSLSSLENDLAFFTDETFSELKPGFSMQDLSAISNPFLQNIAAYLLSEKYDDEYRIQKYEPFQDVWNLAEELKNSQYSQYENPTGMYFEEGEEAIVFVGDPKGRKINLKVRDFGPGGDDYTYALRKGLNILLMKGQGNAYVSYYPSDYQAADPVKIHIASGQVNGYFDISRHTNEDGKKLLDNAVSEILDIKGERVQLAYSVNSLSNYSYSQLHDLTMIYDSIVSSQQTMMGLRKYDRLPKNHMFGRVIWDGYMHKDSWGAAFHDNTMETVANPQKLKNNNWGVAHEFGHVNQTHPGFMWVGTTEVTNNIFSLWSQFCFTPQNMRLEHEVVGGENGGRFNAYFQNAFIKNQEWGLQAGPDATYGANGDGIWSGDVFVALAPMWQLQLFFHVAGEGNEWHRPYFYADVFEAVRNTDESSLSQGQLQMNFVKNVCDAVQYDLTDFFTSIGMLKEVDKVFNDYTSARKTITRSMIDETINYISRYPKPELNSTLKYISVNSYKTYQKKLSVSGSYKTGVQVLEDQLKIDGSDWKNVVAYETYSGEKLIDITMVGTGDSDNSFTRVSYPGEATRVEAVGFDGTRILVFGD</sequence>
<evidence type="ECO:0000259" key="2">
    <source>
        <dbReference type="PROSITE" id="PS51723"/>
    </source>
</evidence>
<name>A0A368V6T9_9BACT</name>
<dbReference type="Gene3D" id="2.60.40.10">
    <property type="entry name" value="Immunoglobulins"/>
    <property type="match status" value="1"/>
</dbReference>
<dbReference type="InterPro" id="IPR031161">
    <property type="entry name" value="Peptidase_M60_dom"/>
</dbReference>
<protein>
    <submittedName>
        <fullName evidence="3">All-beta uncharacterized protein</fullName>
    </submittedName>
</protein>
<feature type="domain" description="Peptidase M60" evidence="2">
    <location>
        <begin position="454"/>
        <end position="765"/>
    </location>
</feature>
<reference evidence="3 4" key="1">
    <citation type="submission" date="2018-07" db="EMBL/GenBank/DDBJ databases">
        <title>Freshwater and sediment microbial communities from various areas in North America, analyzing microbe dynamics in response to fracking.</title>
        <authorList>
            <person name="Lamendella R."/>
        </authorList>
    </citation>
    <scope>NUCLEOTIDE SEQUENCE [LARGE SCALE GENOMIC DNA]</scope>
    <source>
        <strain evidence="3 4">160A</strain>
    </source>
</reference>
<dbReference type="AlphaFoldDB" id="A0A368V6T9"/>
<evidence type="ECO:0000313" key="3">
    <source>
        <dbReference type="EMBL" id="RCW36836.1"/>
    </source>
</evidence>
<keyword evidence="1" id="KW-0732">Signal</keyword>
<dbReference type="InterPro" id="IPR024361">
    <property type="entry name" value="BACON"/>
</dbReference>
<accession>A0A368V6T9</accession>
<dbReference type="InterPro" id="IPR008979">
    <property type="entry name" value="Galactose-bd-like_sf"/>
</dbReference>
<keyword evidence="4" id="KW-1185">Reference proteome</keyword>
<feature type="signal peptide" evidence="1">
    <location>
        <begin position="1"/>
        <end position="21"/>
    </location>
</feature>
<dbReference type="PROSITE" id="PS51723">
    <property type="entry name" value="PEPTIDASE_M60"/>
    <property type="match status" value="1"/>
</dbReference>
<dbReference type="SMART" id="SM01276">
    <property type="entry name" value="M60-like"/>
    <property type="match status" value="1"/>
</dbReference>
<dbReference type="Gene3D" id="1.10.390.30">
    <property type="entry name" value="Peptidase M60, enhancin-like domain 3"/>
    <property type="match status" value="1"/>
</dbReference>
<dbReference type="SUPFAM" id="SSF49785">
    <property type="entry name" value="Galactose-binding domain-like"/>
    <property type="match status" value="1"/>
</dbReference>
<dbReference type="InterPro" id="IPR013783">
    <property type="entry name" value="Ig-like_fold"/>
</dbReference>
<feature type="chain" id="PRO_5016875775" evidence="1">
    <location>
        <begin position="22"/>
        <end position="961"/>
    </location>
</feature>
<organism evidence="3 4">
    <name type="scientific">Marinilabilia salmonicolor</name>
    <dbReference type="NCBI Taxonomy" id="989"/>
    <lineage>
        <taxon>Bacteria</taxon>
        <taxon>Pseudomonadati</taxon>
        <taxon>Bacteroidota</taxon>
        <taxon>Bacteroidia</taxon>
        <taxon>Marinilabiliales</taxon>
        <taxon>Marinilabiliaceae</taxon>
        <taxon>Marinilabilia</taxon>
    </lineage>
</organism>
<gene>
    <name evidence="3" type="ORF">DFO77_107127</name>
</gene>
<proteinExistence type="predicted"/>
<comment type="caution">
    <text evidence="3">The sequence shown here is derived from an EMBL/GenBank/DDBJ whole genome shotgun (WGS) entry which is preliminary data.</text>
</comment>
<dbReference type="Pfam" id="PF13004">
    <property type="entry name" value="BACON"/>
    <property type="match status" value="1"/>
</dbReference>
<dbReference type="EMBL" id="QPIZ01000007">
    <property type="protein sequence ID" value="RCW36836.1"/>
    <property type="molecule type" value="Genomic_DNA"/>
</dbReference>
<dbReference type="InterPro" id="IPR042279">
    <property type="entry name" value="Pep_M60_3"/>
</dbReference>
<dbReference type="Gene3D" id="2.60.120.260">
    <property type="entry name" value="Galactose-binding domain-like"/>
    <property type="match status" value="1"/>
</dbReference>